<proteinExistence type="predicted"/>
<feature type="region of interest" description="Disordered" evidence="1">
    <location>
        <begin position="1"/>
        <end position="80"/>
    </location>
</feature>
<protein>
    <submittedName>
        <fullName evidence="2">Uncharacterized protein</fullName>
    </submittedName>
</protein>
<feature type="compositionally biased region" description="Low complexity" evidence="1">
    <location>
        <begin position="1"/>
        <end position="41"/>
    </location>
</feature>
<keyword evidence="3" id="KW-1185">Reference proteome</keyword>
<name>A0A6A5KEM6_9PLEO</name>
<dbReference type="OrthoDB" id="3669832at2759"/>
<evidence type="ECO:0000313" key="3">
    <source>
        <dbReference type="Proteomes" id="UP000800040"/>
    </source>
</evidence>
<evidence type="ECO:0000256" key="1">
    <source>
        <dbReference type="SAM" id="MobiDB-lite"/>
    </source>
</evidence>
<sequence length="524" mass="58776">MATCTSTTAAQAAFSPASYSAQNQAPAVAAPESASVPTVSSGEPKRGTSLGKRAKRSSEDMVEIATADPEQQPLARKKLRTKWDGSPWKIWAIDITPLETPPVQLDEPSQIPLITNSPVIPSPPQPANPELSAPSSDTVTEPSPPQGQPPRTDCGHAIHPAYADTYREPMCPTCLIDHHKDQLKSTQDIILEYGGIQRWRQSIEHSNGSLRDWNIHVMGGFNRKQPVYRDNNGDDISYRHKKRMLHTTVRELETLSEAERVWEERQPEKDQNAAVEQIRLNKEWSATNALQMYKQYVEDGVIDRLEEDCKAFARKRGRDWQVAALPDYPGPEVTTRKERKSGWTCPTAEQRAFIKKAPIPFPKPTDVPDLPPKRERRRKGPRVSFNDEVYVRTDADIDSLRLSATSLSEEFLESASATLGSSTTGLSVHPMPSRPHIVIPLSTRDGQPRDPGQGHSKRNFRGYKPEFGKWAVPDGKELVDTSGRRKQYDEYRLEMDMLHAEMADMETEEKPSDIHTVDVSIVLP</sequence>
<dbReference type="Proteomes" id="UP000800040">
    <property type="component" value="Unassembled WGS sequence"/>
</dbReference>
<accession>A0A6A5KEM6</accession>
<dbReference type="AlphaFoldDB" id="A0A6A5KEM6"/>
<organism evidence="2 3">
    <name type="scientific">Decorospora gaudefroyi</name>
    <dbReference type="NCBI Taxonomy" id="184978"/>
    <lineage>
        <taxon>Eukaryota</taxon>
        <taxon>Fungi</taxon>
        <taxon>Dikarya</taxon>
        <taxon>Ascomycota</taxon>
        <taxon>Pezizomycotina</taxon>
        <taxon>Dothideomycetes</taxon>
        <taxon>Pleosporomycetidae</taxon>
        <taxon>Pleosporales</taxon>
        <taxon>Pleosporineae</taxon>
        <taxon>Pleosporaceae</taxon>
        <taxon>Decorospora</taxon>
    </lineage>
</organism>
<feature type="region of interest" description="Disordered" evidence="1">
    <location>
        <begin position="358"/>
        <end position="382"/>
    </location>
</feature>
<feature type="region of interest" description="Disordered" evidence="1">
    <location>
        <begin position="100"/>
        <end position="152"/>
    </location>
</feature>
<dbReference type="EMBL" id="ML975283">
    <property type="protein sequence ID" value="KAF1835688.1"/>
    <property type="molecule type" value="Genomic_DNA"/>
</dbReference>
<evidence type="ECO:0000313" key="2">
    <source>
        <dbReference type="EMBL" id="KAF1835688.1"/>
    </source>
</evidence>
<reference evidence="2" key="1">
    <citation type="submission" date="2020-01" db="EMBL/GenBank/DDBJ databases">
        <authorList>
            <consortium name="DOE Joint Genome Institute"/>
            <person name="Haridas S."/>
            <person name="Albert R."/>
            <person name="Binder M."/>
            <person name="Bloem J."/>
            <person name="Labutti K."/>
            <person name="Salamov A."/>
            <person name="Andreopoulos B."/>
            <person name="Baker S.E."/>
            <person name="Barry K."/>
            <person name="Bills G."/>
            <person name="Bluhm B.H."/>
            <person name="Cannon C."/>
            <person name="Castanera R."/>
            <person name="Culley D.E."/>
            <person name="Daum C."/>
            <person name="Ezra D."/>
            <person name="Gonzalez J.B."/>
            <person name="Henrissat B."/>
            <person name="Kuo A."/>
            <person name="Liang C."/>
            <person name="Lipzen A."/>
            <person name="Lutzoni F."/>
            <person name="Magnuson J."/>
            <person name="Mondo S."/>
            <person name="Nolan M."/>
            <person name="Ohm R."/>
            <person name="Pangilinan J."/>
            <person name="Park H.-J."/>
            <person name="Ramirez L."/>
            <person name="Alfaro M."/>
            <person name="Sun H."/>
            <person name="Tritt A."/>
            <person name="Yoshinaga Y."/>
            <person name="Zwiers L.-H."/>
            <person name="Turgeon B.G."/>
            <person name="Goodwin S.B."/>
            <person name="Spatafora J.W."/>
            <person name="Crous P.W."/>
            <person name="Grigoriev I.V."/>
        </authorList>
    </citation>
    <scope>NUCLEOTIDE SEQUENCE</scope>
    <source>
        <strain evidence="2">P77</strain>
    </source>
</reference>
<feature type="region of interest" description="Disordered" evidence="1">
    <location>
        <begin position="440"/>
        <end position="463"/>
    </location>
</feature>
<gene>
    <name evidence="2" type="ORF">BDW02DRAFT_629358</name>
</gene>